<feature type="compositionally biased region" description="Basic and acidic residues" evidence="1">
    <location>
        <begin position="9"/>
        <end position="25"/>
    </location>
</feature>
<accession>A0A4S8LS94</accession>
<name>A0A4S8LS94_DENBC</name>
<proteinExistence type="predicted"/>
<evidence type="ECO:0000313" key="2">
    <source>
        <dbReference type="EMBL" id="THU92314.1"/>
    </source>
</evidence>
<feature type="compositionally biased region" description="Low complexity" evidence="1">
    <location>
        <begin position="31"/>
        <end position="73"/>
    </location>
</feature>
<dbReference type="OrthoDB" id="164951at2759"/>
<dbReference type="AlphaFoldDB" id="A0A4S8LS94"/>
<sequence length="677" mass="77877">MPKVASQAKKVEKVEKKPRKAEKPKPKSKSKLQSELQLQSQSKPQLQSKSQLQLQSKETPRTFQEFVEEAQQQQKKHGKSQNTSTSYQYAVSRTKKWLSEFVEKAGDAGQLFQESREFVDLLGDGQDDEDEGDDDASIPQYQTMPKDFATCLDGCPTSTTPLVITLFMYTKCFKHGKGNSTAWQIYAGWKYHYDQMCEGKYRGRWREDRERNEWVGNPTSSPLVTDMLAACKNKDGETERKHSRAMSIEDMTNIFLWSWNICPDNSPVTTTQERALKTEHLFFRAFISVAFTLWTRNCETSTLKAKDIDWVTEPRPNAPQGDPPAINIRLRERKGWQRKQSKGETQLNVPAETTKKKVNKFATDAGLPGAGRYTTHCFRCGGAQYRFMFAPIGQRWTLAMVRWWGGWSPNERHDTLVRYLLDELHTYEQDHSDALYPTNLERANSYLGEAAEQAPLKTSEARLLFSELKTWWMDQAHAYYPGPQNLYSVSHLSPSQCPQSSLHYHLNPSYPSPYPYPSLQPVTQYIPSNHMNPSQISAPTGFYPHGPVSIGSNSYSPVPSYTQTQPILDTSFLLQVPRIPSGLSNIMKFRQLVKDWEEGDPHRQLPYALKDWKKEWYTRKEVAAIYGQRWKVALEFIETYDRDEASFLMAYPEYERGIKALHDAILTRQIDDSEAKA</sequence>
<feature type="region of interest" description="Disordered" evidence="1">
    <location>
        <begin position="1"/>
        <end position="85"/>
    </location>
</feature>
<reference evidence="2 3" key="1">
    <citation type="journal article" date="2019" name="Nat. Ecol. Evol.">
        <title>Megaphylogeny resolves global patterns of mushroom evolution.</title>
        <authorList>
            <person name="Varga T."/>
            <person name="Krizsan K."/>
            <person name="Foldi C."/>
            <person name="Dima B."/>
            <person name="Sanchez-Garcia M."/>
            <person name="Sanchez-Ramirez S."/>
            <person name="Szollosi G.J."/>
            <person name="Szarkandi J.G."/>
            <person name="Papp V."/>
            <person name="Albert L."/>
            <person name="Andreopoulos W."/>
            <person name="Angelini C."/>
            <person name="Antonin V."/>
            <person name="Barry K.W."/>
            <person name="Bougher N.L."/>
            <person name="Buchanan P."/>
            <person name="Buyck B."/>
            <person name="Bense V."/>
            <person name="Catcheside P."/>
            <person name="Chovatia M."/>
            <person name="Cooper J."/>
            <person name="Damon W."/>
            <person name="Desjardin D."/>
            <person name="Finy P."/>
            <person name="Geml J."/>
            <person name="Haridas S."/>
            <person name="Hughes K."/>
            <person name="Justo A."/>
            <person name="Karasinski D."/>
            <person name="Kautmanova I."/>
            <person name="Kiss B."/>
            <person name="Kocsube S."/>
            <person name="Kotiranta H."/>
            <person name="LaButti K.M."/>
            <person name="Lechner B.E."/>
            <person name="Liimatainen K."/>
            <person name="Lipzen A."/>
            <person name="Lukacs Z."/>
            <person name="Mihaltcheva S."/>
            <person name="Morgado L.N."/>
            <person name="Niskanen T."/>
            <person name="Noordeloos M.E."/>
            <person name="Ohm R.A."/>
            <person name="Ortiz-Santana B."/>
            <person name="Ovrebo C."/>
            <person name="Racz N."/>
            <person name="Riley R."/>
            <person name="Savchenko A."/>
            <person name="Shiryaev A."/>
            <person name="Soop K."/>
            <person name="Spirin V."/>
            <person name="Szebenyi C."/>
            <person name="Tomsovsky M."/>
            <person name="Tulloss R.E."/>
            <person name="Uehling J."/>
            <person name="Grigoriev I.V."/>
            <person name="Vagvolgyi C."/>
            <person name="Papp T."/>
            <person name="Martin F.M."/>
            <person name="Miettinen O."/>
            <person name="Hibbett D.S."/>
            <person name="Nagy L.G."/>
        </authorList>
    </citation>
    <scope>NUCLEOTIDE SEQUENCE [LARGE SCALE GENOMIC DNA]</scope>
    <source>
        <strain evidence="2 3">CBS 962.96</strain>
    </source>
</reference>
<evidence type="ECO:0000256" key="1">
    <source>
        <dbReference type="SAM" id="MobiDB-lite"/>
    </source>
</evidence>
<dbReference type="Proteomes" id="UP000297245">
    <property type="component" value="Unassembled WGS sequence"/>
</dbReference>
<dbReference type="EMBL" id="ML179283">
    <property type="protein sequence ID" value="THU92314.1"/>
    <property type="molecule type" value="Genomic_DNA"/>
</dbReference>
<evidence type="ECO:0000313" key="3">
    <source>
        <dbReference type="Proteomes" id="UP000297245"/>
    </source>
</evidence>
<protein>
    <submittedName>
        <fullName evidence="2">Uncharacterized protein</fullName>
    </submittedName>
</protein>
<keyword evidence="3" id="KW-1185">Reference proteome</keyword>
<organism evidence="2 3">
    <name type="scientific">Dendrothele bispora (strain CBS 962.96)</name>
    <dbReference type="NCBI Taxonomy" id="1314807"/>
    <lineage>
        <taxon>Eukaryota</taxon>
        <taxon>Fungi</taxon>
        <taxon>Dikarya</taxon>
        <taxon>Basidiomycota</taxon>
        <taxon>Agaricomycotina</taxon>
        <taxon>Agaricomycetes</taxon>
        <taxon>Agaricomycetidae</taxon>
        <taxon>Agaricales</taxon>
        <taxon>Agaricales incertae sedis</taxon>
        <taxon>Dendrothele</taxon>
    </lineage>
</organism>
<gene>
    <name evidence="2" type="ORF">K435DRAFT_862637</name>
</gene>